<accession>Q6SHL6</accession>
<organism evidence="1">
    <name type="scientific">uncultured marine bacterium 314</name>
    <dbReference type="NCBI Taxonomy" id="257387"/>
    <lineage>
        <taxon>Bacteria</taxon>
        <taxon>environmental samples</taxon>
    </lineage>
</organism>
<name>Q6SHL6_9BACT</name>
<sequence length="37" mass="4494">MTLILQNIGKLFEPKFKNLDAKLWVQKIILKKYFKKN</sequence>
<gene>
    <name evidence="1" type="ORF">MBMO_EBAC750-09G06.20</name>
</gene>
<reference evidence="1" key="2">
    <citation type="submission" date="2003-12" db="EMBL/GenBank/DDBJ databases">
        <title>Monterey Bay Coastal Ocean Microbial Observatory environmental clone sequencing.</title>
        <authorList>
            <person name="DeLong E.F."/>
        </authorList>
    </citation>
    <scope>NUCLEOTIDE SEQUENCE</scope>
</reference>
<protein>
    <submittedName>
        <fullName evidence="1">Uncharacterized protein</fullName>
    </submittedName>
</protein>
<evidence type="ECO:0000313" key="1">
    <source>
        <dbReference type="EMBL" id="AAR37605.1"/>
    </source>
</evidence>
<proteinExistence type="predicted"/>
<dbReference type="EMBL" id="AY458634">
    <property type="protein sequence ID" value="AAR37605.1"/>
    <property type="molecule type" value="Genomic_DNA"/>
</dbReference>
<reference evidence="1" key="1">
    <citation type="submission" date="2003-11" db="EMBL/GenBank/DDBJ databases">
        <authorList>
            <person name="Heidelberg J.F."/>
            <person name="Eisen J.A."/>
            <person name="Nelson W.C."/>
            <person name="DeLong E.F."/>
        </authorList>
    </citation>
    <scope>NUCLEOTIDE SEQUENCE</scope>
</reference>
<dbReference type="AlphaFoldDB" id="Q6SHL6"/>